<proteinExistence type="predicted"/>
<organism evidence="2 3">
    <name type="scientific">Azotobacter beijerinckii</name>
    <dbReference type="NCBI Taxonomy" id="170623"/>
    <lineage>
        <taxon>Bacteria</taxon>
        <taxon>Pseudomonadati</taxon>
        <taxon>Pseudomonadota</taxon>
        <taxon>Gammaproteobacteria</taxon>
        <taxon>Pseudomonadales</taxon>
        <taxon>Pseudomonadaceae</taxon>
        <taxon>Azotobacter</taxon>
    </lineage>
</organism>
<name>A0A1H6VDT1_9GAMM</name>
<evidence type="ECO:0000313" key="3">
    <source>
        <dbReference type="Proteomes" id="UP000199005"/>
    </source>
</evidence>
<dbReference type="RefSeq" id="WP_090900214.1">
    <property type="nucleotide sequence ID" value="NZ_FNYO01000030.1"/>
</dbReference>
<sequence length="430" mass="46038">MQVRTQDDAGRWFAPETLSARQHMTPEGFLLCESVPIARTGTLIYDESEILGKEGPLIEGGAGGQVVIERNPDEVFRAETLGSFEGKPVTLSHPDDFVNPSNWRQLSVGITQNVRRGTDVESDLVLADLLITDAAAIEEVRGGLRQVSCGYDADYEQLAPGRGRQTNIVGNHVALVERGRCGPRCAIGDSEPMSKNKRSFADRLRAAFMSKDAAAAEELAQEAEVMDEDGEEDLKDKAKTGDAAALGAILTEVRALSARVGDMEAKLEEKTEDEEPDEEVETADDILGAEPAKSNPQAAGEKYTGDSAALIDLRSRAEILAPGITFGTRDGKTKVADHLCACQRQALTKAMATDAGKAAVEPFLSGRALDQLTSDQVAAAFTGASELVKARNNDKGAPRGVATAKDFGKTTSVADINRRNREHWAGSARN</sequence>
<dbReference type="InterPro" id="IPR016913">
    <property type="entry name" value="UCP029215"/>
</dbReference>
<evidence type="ECO:0000256" key="1">
    <source>
        <dbReference type="SAM" id="MobiDB-lite"/>
    </source>
</evidence>
<gene>
    <name evidence="2" type="ORF">SAMN04244579_02709</name>
</gene>
<dbReference type="AlphaFoldDB" id="A0A1H6VDT1"/>
<dbReference type="STRING" id="170623.SAMN04244579_02709"/>
<evidence type="ECO:0000313" key="2">
    <source>
        <dbReference type="EMBL" id="SEI98770.1"/>
    </source>
</evidence>
<reference evidence="2 3" key="1">
    <citation type="submission" date="2016-10" db="EMBL/GenBank/DDBJ databases">
        <authorList>
            <person name="de Groot N.N."/>
        </authorList>
    </citation>
    <scope>NUCLEOTIDE SEQUENCE [LARGE SCALE GENOMIC DNA]</scope>
    <source>
        <strain evidence="2 3">DSM 1041</strain>
    </source>
</reference>
<evidence type="ECO:0008006" key="4">
    <source>
        <dbReference type="Google" id="ProtNLM"/>
    </source>
</evidence>
<dbReference type="Proteomes" id="UP000199005">
    <property type="component" value="Unassembled WGS sequence"/>
</dbReference>
<dbReference type="PIRSF" id="PIRSF029215">
    <property type="entry name" value="UCP029215"/>
    <property type="match status" value="1"/>
</dbReference>
<dbReference type="EMBL" id="FNYO01000030">
    <property type="protein sequence ID" value="SEI98770.1"/>
    <property type="molecule type" value="Genomic_DNA"/>
</dbReference>
<dbReference type="Pfam" id="PF09979">
    <property type="entry name" value="DUF2213"/>
    <property type="match status" value="1"/>
</dbReference>
<protein>
    <recommendedName>
        <fullName evidence="4">DUF2213 domain-containing protein</fullName>
    </recommendedName>
</protein>
<accession>A0A1H6VDT1</accession>
<feature type="region of interest" description="Disordered" evidence="1">
    <location>
        <begin position="265"/>
        <end position="301"/>
    </location>
</feature>
<feature type="compositionally biased region" description="Acidic residues" evidence="1">
    <location>
        <begin position="270"/>
        <end position="284"/>
    </location>
</feature>